<evidence type="ECO:0000256" key="8">
    <source>
        <dbReference type="ARBA" id="ARBA00022691"/>
    </source>
</evidence>
<evidence type="ECO:0000313" key="16">
    <source>
        <dbReference type="Proteomes" id="UP000238348"/>
    </source>
</evidence>
<dbReference type="Gene3D" id="3.20.20.70">
    <property type="entry name" value="Aldolase class I"/>
    <property type="match status" value="1"/>
</dbReference>
<dbReference type="InterPro" id="IPR013785">
    <property type="entry name" value="Aldolase_TIM"/>
</dbReference>
<dbReference type="EMBL" id="CP012673">
    <property type="protein sequence ID" value="AUX40691.1"/>
    <property type="molecule type" value="Genomic_DNA"/>
</dbReference>
<keyword evidence="7 15" id="KW-0808">Transferase</keyword>
<dbReference type="InterPro" id="IPR004383">
    <property type="entry name" value="rRNA_lsu_MTrfase_RlmN/Cfr"/>
</dbReference>
<dbReference type="GO" id="GO:0008173">
    <property type="term" value="F:RNA methyltransferase activity"/>
    <property type="evidence" value="ECO:0007669"/>
    <property type="project" value="InterPro"/>
</dbReference>
<dbReference type="GO" id="GO:0051539">
    <property type="term" value="F:4 iron, 4 sulfur cluster binding"/>
    <property type="evidence" value="ECO:0007669"/>
    <property type="project" value="UniProtKB-KW"/>
</dbReference>
<evidence type="ECO:0000256" key="10">
    <source>
        <dbReference type="ARBA" id="ARBA00023004"/>
    </source>
</evidence>
<dbReference type="InterPro" id="IPR040072">
    <property type="entry name" value="Methyltransferase_A"/>
</dbReference>
<proteinExistence type="inferred from homology"/>
<name>A0A2L0EN07_SORCE</name>
<evidence type="ECO:0000256" key="4">
    <source>
        <dbReference type="ARBA" id="ARBA00022485"/>
    </source>
</evidence>
<evidence type="ECO:0000256" key="6">
    <source>
        <dbReference type="ARBA" id="ARBA00022603"/>
    </source>
</evidence>
<keyword evidence="12" id="KW-1015">Disulfide bond</keyword>
<dbReference type="PANTHER" id="PTHR30544">
    <property type="entry name" value="23S RRNA METHYLTRANSFERASE"/>
    <property type="match status" value="1"/>
</dbReference>
<evidence type="ECO:0000256" key="12">
    <source>
        <dbReference type="ARBA" id="ARBA00023157"/>
    </source>
</evidence>
<dbReference type="InterPro" id="IPR007197">
    <property type="entry name" value="rSAM"/>
</dbReference>
<dbReference type="SFLD" id="SFLDG01062">
    <property type="entry name" value="methyltransferase_(Class_A)"/>
    <property type="match status" value="1"/>
</dbReference>
<feature type="region of interest" description="Disordered" evidence="13">
    <location>
        <begin position="81"/>
        <end position="100"/>
    </location>
</feature>
<keyword evidence="10" id="KW-0408">Iron</keyword>
<reference evidence="15 16" key="1">
    <citation type="submission" date="2015-09" db="EMBL/GenBank/DDBJ databases">
        <title>Sorangium comparison.</title>
        <authorList>
            <person name="Zaburannyi N."/>
            <person name="Bunk B."/>
            <person name="Overmann J."/>
            <person name="Mueller R."/>
        </authorList>
    </citation>
    <scope>NUCLEOTIDE SEQUENCE [LARGE SCALE GENOMIC DNA]</scope>
    <source>
        <strain evidence="15 16">So ce26</strain>
    </source>
</reference>
<keyword evidence="6 15" id="KW-0489">Methyltransferase</keyword>
<dbReference type="PANTHER" id="PTHR30544:SF9">
    <property type="entry name" value="RADICAL SAM SUPERFAMILY PROTEIN"/>
    <property type="match status" value="1"/>
</dbReference>
<dbReference type="GO" id="GO:0070475">
    <property type="term" value="P:rRNA base methylation"/>
    <property type="evidence" value="ECO:0007669"/>
    <property type="project" value="TreeGrafter"/>
</dbReference>
<dbReference type="Proteomes" id="UP000238348">
    <property type="component" value="Chromosome"/>
</dbReference>
<evidence type="ECO:0000256" key="1">
    <source>
        <dbReference type="ARBA" id="ARBA00001966"/>
    </source>
</evidence>
<dbReference type="InterPro" id="IPR058240">
    <property type="entry name" value="rSAM_sf"/>
</dbReference>
<evidence type="ECO:0000256" key="13">
    <source>
        <dbReference type="SAM" id="MobiDB-lite"/>
    </source>
</evidence>
<dbReference type="SFLD" id="SFLDS00029">
    <property type="entry name" value="Radical_SAM"/>
    <property type="match status" value="1"/>
</dbReference>
<organism evidence="15 16">
    <name type="scientific">Sorangium cellulosum</name>
    <name type="common">Polyangium cellulosum</name>
    <dbReference type="NCBI Taxonomy" id="56"/>
    <lineage>
        <taxon>Bacteria</taxon>
        <taxon>Pseudomonadati</taxon>
        <taxon>Myxococcota</taxon>
        <taxon>Polyangia</taxon>
        <taxon>Polyangiales</taxon>
        <taxon>Polyangiaceae</taxon>
        <taxon>Sorangium</taxon>
    </lineage>
</organism>
<evidence type="ECO:0000256" key="2">
    <source>
        <dbReference type="ARBA" id="ARBA00004496"/>
    </source>
</evidence>
<keyword evidence="4" id="KW-0004">4Fe-4S</keyword>
<evidence type="ECO:0000256" key="5">
    <source>
        <dbReference type="ARBA" id="ARBA00022490"/>
    </source>
</evidence>
<evidence type="ECO:0000256" key="11">
    <source>
        <dbReference type="ARBA" id="ARBA00023014"/>
    </source>
</evidence>
<keyword evidence="9" id="KW-0479">Metal-binding</keyword>
<accession>A0A2L0EN07</accession>
<dbReference type="RefSeq" id="WP_104978456.1">
    <property type="nucleotide sequence ID" value="NZ_CP012673.1"/>
</dbReference>
<dbReference type="GO" id="GO:0046872">
    <property type="term" value="F:metal ion binding"/>
    <property type="evidence" value="ECO:0007669"/>
    <property type="project" value="UniProtKB-KW"/>
</dbReference>
<feature type="region of interest" description="Disordered" evidence="13">
    <location>
        <begin position="1"/>
        <end position="41"/>
    </location>
</feature>
<comment type="similarity">
    <text evidence="3">Belongs to the radical SAM superfamily. RlmN family.</text>
</comment>
<feature type="domain" description="Radical SAM core" evidence="14">
    <location>
        <begin position="163"/>
        <end position="395"/>
    </location>
</feature>
<keyword evidence="11" id="KW-0411">Iron-sulfur</keyword>
<dbReference type="OrthoDB" id="9793973at2"/>
<keyword evidence="8" id="KW-0949">S-adenosyl-L-methionine</keyword>
<comment type="subcellular location">
    <subcellularLocation>
        <location evidence="2">Cytoplasm</location>
    </subcellularLocation>
</comment>
<evidence type="ECO:0000256" key="9">
    <source>
        <dbReference type="ARBA" id="ARBA00022723"/>
    </source>
</evidence>
<keyword evidence="5" id="KW-0963">Cytoplasm</keyword>
<dbReference type="AlphaFoldDB" id="A0A2L0EN07"/>
<dbReference type="SFLD" id="SFLDF00275">
    <property type="entry name" value="adenosine_C2_methyltransferase"/>
    <property type="match status" value="1"/>
</dbReference>
<comment type="cofactor">
    <cofactor evidence="1">
        <name>[4Fe-4S] cluster</name>
        <dbReference type="ChEBI" id="CHEBI:49883"/>
    </cofactor>
</comment>
<sequence length="415" mass="43194">MRLPDRSEDIASAPRAGDPPEQARDRGRSLLRRSARAGARLADHDAGSLAELLQNAGGTTSAARAVAGKVLRHAFGPEADGAGADGADVDGAQADGAAPGAPAWDAPALAALGVGAWAHEALLALDPGVSLEIAERAPSADDTLRLVLRARDGALIESVLIPGPARTTLCVSSQVGCARACSFCETGRLGLARQLTAGEIVDQVRIARALAAQRTGAPLRNLVFMGMGEPFDNLGEVLRAIRLLTDPRAFRFAPSHVTVSTVGVADKIAPFFRGARAELAVSLNAPDDARRQAIMPVNARFSMAALKAALAASLPPGRRVLFEYVLFDRYNDAPEDADLLAAYVAGLRCRVNVIPCNPGPDPALRPPSPERLDAFVARLSSHGVTTLVRRPRGRDVGGACGQLAGMARLTPPGPA</sequence>
<evidence type="ECO:0000259" key="14">
    <source>
        <dbReference type="PROSITE" id="PS51918"/>
    </source>
</evidence>
<dbReference type="GO" id="GO:0030488">
    <property type="term" value="P:tRNA methylation"/>
    <property type="evidence" value="ECO:0007669"/>
    <property type="project" value="TreeGrafter"/>
</dbReference>
<dbReference type="PROSITE" id="PS51918">
    <property type="entry name" value="RADICAL_SAM"/>
    <property type="match status" value="1"/>
</dbReference>
<evidence type="ECO:0000256" key="3">
    <source>
        <dbReference type="ARBA" id="ARBA00007544"/>
    </source>
</evidence>
<evidence type="ECO:0000256" key="7">
    <source>
        <dbReference type="ARBA" id="ARBA00022679"/>
    </source>
</evidence>
<gene>
    <name evidence="15" type="ORF">SOCE26_020920</name>
</gene>
<protein>
    <submittedName>
        <fullName evidence="15">RNA methyltransferase</fullName>
    </submittedName>
</protein>
<dbReference type="SUPFAM" id="SSF102114">
    <property type="entry name" value="Radical SAM enzymes"/>
    <property type="match status" value="1"/>
</dbReference>
<dbReference type="GO" id="GO:0005737">
    <property type="term" value="C:cytoplasm"/>
    <property type="evidence" value="ECO:0007669"/>
    <property type="project" value="UniProtKB-SubCell"/>
</dbReference>
<evidence type="ECO:0000313" key="15">
    <source>
        <dbReference type="EMBL" id="AUX40691.1"/>
    </source>
</evidence>
<dbReference type="Pfam" id="PF04055">
    <property type="entry name" value="Radical_SAM"/>
    <property type="match status" value="1"/>
</dbReference>